<feature type="domain" description="MIF4G-like type 1" evidence="2">
    <location>
        <begin position="342"/>
        <end position="532"/>
    </location>
</feature>
<evidence type="ECO:0000313" key="4">
    <source>
        <dbReference type="EMBL" id="KAH7122575.1"/>
    </source>
</evidence>
<dbReference type="GO" id="GO:0003729">
    <property type="term" value="F:mRNA binding"/>
    <property type="evidence" value="ECO:0007669"/>
    <property type="project" value="TreeGrafter"/>
</dbReference>
<dbReference type="InterPro" id="IPR015172">
    <property type="entry name" value="MIF4G-like_typ-1"/>
</dbReference>
<accession>A0A9P9DN54</accession>
<dbReference type="FunFam" id="1.25.40.180:FF:000045">
    <property type="entry name" value="snRNA cap binding complex subunit (Gcr3), putative"/>
    <property type="match status" value="1"/>
</dbReference>
<feature type="compositionally biased region" description="Basic and acidic residues" evidence="1">
    <location>
        <begin position="45"/>
        <end position="54"/>
    </location>
</feature>
<evidence type="ECO:0000313" key="5">
    <source>
        <dbReference type="Proteomes" id="UP000700596"/>
    </source>
</evidence>
<dbReference type="Pfam" id="PF09088">
    <property type="entry name" value="MIF4G_like"/>
    <property type="match status" value="1"/>
</dbReference>
<evidence type="ECO:0000259" key="3">
    <source>
        <dbReference type="Pfam" id="PF09090"/>
    </source>
</evidence>
<dbReference type="AlphaFoldDB" id="A0A9P9DN54"/>
<dbReference type="FunFam" id="1.25.40.180:FF:000035">
    <property type="entry name" value="snRNA cap binding complex subunit (Gcr3)"/>
    <property type="match status" value="1"/>
</dbReference>
<dbReference type="OrthoDB" id="10252707at2759"/>
<dbReference type="GO" id="GO:0005634">
    <property type="term" value="C:nucleus"/>
    <property type="evidence" value="ECO:0007669"/>
    <property type="project" value="TreeGrafter"/>
</dbReference>
<keyword evidence="5" id="KW-1185">Reference proteome</keyword>
<dbReference type="GO" id="GO:0000184">
    <property type="term" value="P:nuclear-transcribed mRNA catabolic process, nonsense-mediated decay"/>
    <property type="evidence" value="ECO:0007669"/>
    <property type="project" value="TreeGrafter"/>
</dbReference>
<reference evidence="4" key="1">
    <citation type="journal article" date="2021" name="Nat. Commun.">
        <title>Genetic determinants of endophytism in the Arabidopsis root mycobiome.</title>
        <authorList>
            <person name="Mesny F."/>
            <person name="Miyauchi S."/>
            <person name="Thiergart T."/>
            <person name="Pickel B."/>
            <person name="Atanasova L."/>
            <person name="Karlsson M."/>
            <person name="Huettel B."/>
            <person name="Barry K.W."/>
            <person name="Haridas S."/>
            <person name="Chen C."/>
            <person name="Bauer D."/>
            <person name="Andreopoulos W."/>
            <person name="Pangilinan J."/>
            <person name="LaButti K."/>
            <person name="Riley R."/>
            <person name="Lipzen A."/>
            <person name="Clum A."/>
            <person name="Drula E."/>
            <person name="Henrissat B."/>
            <person name="Kohler A."/>
            <person name="Grigoriev I.V."/>
            <person name="Martin F.M."/>
            <person name="Hacquard S."/>
        </authorList>
    </citation>
    <scope>NUCLEOTIDE SEQUENCE</scope>
    <source>
        <strain evidence="4">MPI-CAGE-CH-0243</strain>
    </source>
</reference>
<dbReference type="PANTHER" id="PTHR12412">
    <property type="entry name" value="CAP BINDING PROTEIN"/>
    <property type="match status" value="1"/>
</dbReference>
<feature type="compositionally biased region" description="Basic and acidic residues" evidence="1">
    <location>
        <begin position="1"/>
        <end position="11"/>
    </location>
</feature>
<dbReference type="GO" id="GO:0000339">
    <property type="term" value="F:RNA cap binding"/>
    <property type="evidence" value="ECO:0007669"/>
    <property type="project" value="InterPro"/>
</dbReference>
<dbReference type="GO" id="GO:0006406">
    <property type="term" value="P:mRNA export from nucleus"/>
    <property type="evidence" value="ECO:0007669"/>
    <property type="project" value="InterPro"/>
</dbReference>
<dbReference type="Proteomes" id="UP000700596">
    <property type="component" value="Unassembled WGS sequence"/>
</dbReference>
<proteinExistence type="predicted"/>
<feature type="compositionally biased region" description="Acidic residues" evidence="1">
    <location>
        <begin position="824"/>
        <end position="836"/>
    </location>
</feature>
<dbReference type="InterPro" id="IPR027159">
    <property type="entry name" value="CBP80"/>
</dbReference>
<comment type="caution">
    <text evidence="4">The sequence shown here is derived from an EMBL/GenBank/DDBJ whole genome shotgun (WGS) entry which is preliminary data.</text>
</comment>
<sequence>MDNEHRGDRNRGRGRRNNHGQKRGREDDENHYDGRNNNSQRPRHDHGPSRRYEEPPFSKLRRLILNIAGSTNLPQDEAIEIAKVLGANFDDERLRNDFFDIVVQLVIEQPFKIPFVAAVALYGNYVKPEITTEALKRIAALTQEALNAGRWKDFKLLLRFFACLQSQFDGDGVFTFLGQLFDTVVDLQSANENDIVGIELVKIILLTIPYALVSGGPSFNEQAQELLKNTGIVASNVLPMEGLIHSYVAEDDDTPIAYHSVIGLLQQQLLNEAESEWALACIPRFDPNHIRKPDDEESMAIVPPTHAFPQFQIPSPVNPGPKPLFPESYFSLYTKQEIETVPKIDHIAASLIRDTIVDTIDQLDFNRDAASKFLVDLDCYWSEKTFAKRGIAYDKFRETIGDKALWKSEDMIIDAIFSQLFKLPNPEHKLVYYHSLITQCCKIAPAAIAPSLGRAIRAIYKSLDIMDLQLADRFLDWFSHHLSNFEFRWRWGEWTEDVKLSDHAPKKAFIIAAIEKEIRLSFSKRIRHTVPEEMHHLIPERLDEDQSPEFKYDNADTPFAAEGQALLHQLRKKASADDIQETINKIHEKAVEQGIADVLVPSTDAFVTAICRLGAKSLSHVLSSIERGVERLQQIAQTSDAARRQIAASVVQYWKDQPGVAVRIIVILLNYQVLAPMTVAQWALGDYLGAGECLSKSWLFDMVSITMSKVAARNHQIVAARLQNDLSPSQIEVVEKTLNDERASTRELFKYIDDQLKGIVDGSADTFMEIEDNGGISQEDVKYIRSWAARWRTVFLRKGQVEESIIGEVAIEAGLRLLPPPSEPDLEPEPQVEESADGNGMMEDLDVANLDDEML</sequence>
<dbReference type="SUPFAM" id="SSF48371">
    <property type="entry name" value="ARM repeat"/>
    <property type="match status" value="3"/>
</dbReference>
<feature type="region of interest" description="Disordered" evidence="1">
    <location>
        <begin position="1"/>
        <end position="54"/>
    </location>
</feature>
<name>A0A9P9DN54_9PLEO</name>
<feature type="region of interest" description="Disordered" evidence="1">
    <location>
        <begin position="818"/>
        <end position="855"/>
    </location>
</feature>
<gene>
    <name evidence="4" type="ORF">B0J11DRAFT_531852</name>
</gene>
<dbReference type="GO" id="GO:0005846">
    <property type="term" value="C:nuclear cap binding complex"/>
    <property type="evidence" value="ECO:0007669"/>
    <property type="project" value="InterPro"/>
</dbReference>
<dbReference type="InterPro" id="IPR015174">
    <property type="entry name" value="MIF4G-like_typ-2"/>
</dbReference>
<dbReference type="EMBL" id="JAGMWT010000009">
    <property type="protein sequence ID" value="KAH7122575.1"/>
    <property type="molecule type" value="Genomic_DNA"/>
</dbReference>
<dbReference type="InterPro" id="IPR016024">
    <property type="entry name" value="ARM-type_fold"/>
</dbReference>
<protein>
    <submittedName>
        <fullName evidence="4">Cap binding protein</fullName>
    </submittedName>
</protein>
<feature type="compositionally biased region" description="Basic residues" evidence="1">
    <location>
        <begin position="12"/>
        <end position="22"/>
    </location>
</feature>
<feature type="domain" description="MIF4G-like type 2" evidence="3">
    <location>
        <begin position="550"/>
        <end position="803"/>
    </location>
</feature>
<dbReference type="PANTHER" id="PTHR12412:SF2">
    <property type="entry name" value="NUCLEAR CAP-BINDING PROTEIN SUBUNIT 1"/>
    <property type="match status" value="1"/>
</dbReference>
<organism evidence="4 5">
    <name type="scientific">Dendryphion nanum</name>
    <dbReference type="NCBI Taxonomy" id="256645"/>
    <lineage>
        <taxon>Eukaryota</taxon>
        <taxon>Fungi</taxon>
        <taxon>Dikarya</taxon>
        <taxon>Ascomycota</taxon>
        <taxon>Pezizomycotina</taxon>
        <taxon>Dothideomycetes</taxon>
        <taxon>Pleosporomycetidae</taxon>
        <taxon>Pleosporales</taxon>
        <taxon>Torulaceae</taxon>
        <taxon>Dendryphion</taxon>
    </lineage>
</organism>
<evidence type="ECO:0000259" key="2">
    <source>
        <dbReference type="Pfam" id="PF09088"/>
    </source>
</evidence>
<feature type="compositionally biased region" description="Basic and acidic residues" evidence="1">
    <location>
        <begin position="23"/>
        <end position="34"/>
    </location>
</feature>
<dbReference type="Pfam" id="PF09090">
    <property type="entry name" value="MIF4G_like_2"/>
    <property type="match status" value="1"/>
</dbReference>
<feature type="compositionally biased region" description="Acidic residues" evidence="1">
    <location>
        <begin position="843"/>
        <end position="855"/>
    </location>
</feature>
<evidence type="ECO:0000256" key="1">
    <source>
        <dbReference type="SAM" id="MobiDB-lite"/>
    </source>
</evidence>
<dbReference type="Gene3D" id="1.25.40.180">
    <property type="match status" value="3"/>
</dbReference>